<name>A0AAU9D4F2_9FUSO</name>
<dbReference type="CDD" id="cd00118">
    <property type="entry name" value="LysM"/>
    <property type="match status" value="1"/>
</dbReference>
<keyword evidence="2" id="KW-0547">Nucleotide-binding</keyword>
<dbReference type="InterPro" id="IPR006179">
    <property type="entry name" value="5_nucleotidase/apyrase"/>
</dbReference>
<dbReference type="PRINTS" id="PR01607">
    <property type="entry name" value="APYRASEFAMLY"/>
</dbReference>
<dbReference type="GO" id="GO:0000166">
    <property type="term" value="F:nucleotide binding"/>
    <property type="evidence" value="ECO:0007669"/>
    <property type="project" value="UniProtKB-KW"/>
</dbReference>
<dbReference type="InterPro" id="IPR018392">
    <property type="entry name" value="LysM"/>
</dbReference>
<dbReference type="InterPro" id="IPR006146">
    <property type="entry name" value="5'-Nucleotdase_CS"/>
</dbReference>
<dbReference type="EMBL" id="AP027059">
    <property type="protein sequence ID" value="BDU50839.1"/>
    <property type="molecule type" value="Genomic_DNA"/>
</dbReference>
<dbReference type="PROSITE" id="PS00786">
    <property type="entry name" value="5_NUCLEOTIDASE_2"/>
    <property type="match status" value="1"/>
</dbReference>
<dbReference type="SUPFAM" id="SSF55816">
    <property type="entry name" value="5'-nucleotidase (syn. UDP-sugar hydrolase), C-terminal domain"/>
    <property type="match status" value="1"/>
</dbReference>
<evidence type="ECO:0000256" key="2">
    <source>
        <dbReference type="RuleBase" id="RU362119"/>
    </source>
</evidence>
<dbReference type="Gene3D" id="3.60.21.10">
    <property type="match status" value="1"/>
</dbReference>
<dbReference type="GO" id="GO:0030288">
    <property type="term" value="C:outer membrane-bounded periplasmic space"/>
    <property type="evidence" value="ECO:0007669"/>
    <property type="project" value="TreeGrafter"/>
</dbReference>
<dbReference type="InterPro" id="IPR036779">
    <property type="entry name" value="LysM_dom_sf"/>
</dbReference>
<dbReference type="Gene3D" id="3.90.780.10">
    <property type="entry name" value="5'-Nucleotidase, C-terminal domain"/>
    <property type="match status" value="1"/>
</dbReference>
<dbReference type="Pfam" id="PF02872">
    <property type="entry name" value="5_nucleotid_C"/>
    <property type="match status" value="1"/>
</dbReference>
<evidence type="ECO:0000259" key="3">
    <source>
        <dbReference type="PROSITE" id="PS51782"/>
    </source>
</evidence>
<feature type="signal peptide" evidence="2">
    <location>
        <begin position="1"/>
        <end position="26"/>
    </location>
</feature>
<dbReference type="InterPro" id="IPR004843">
    <property type="entry name" value="Calcineurin-like_PHP"/>
</dbReference>
<evidence type="ECO:0000313" key="4">
    <source>
        <dbReference type="EMBL" id="BDU50839.1"/>
    </source>
</evidence>
<gene>
    <name evidence="4" type="ORF">HLVA_14080</name>
</gene>
<organism evidence="4 5">
    <name type="scientific">Haliovirga abyssi</name>
    <dbReference type="NCBI Taxonomy" id="2996794"/>
    <lineage>
        <taxon>Bacteria</taxon>
        <taxon>Fusobacteriati</taxon>
        <taxon>Fusobacteriota</taxon>
        <taxon>Fusobacteriia</taxon>
        <taxon>Fusobacteriales</taxon>
        <taxon>Haliovirgaceae</taxon>
        <taxon>Haliovirga</taxon>
    </lineage>
</organism>
<dbReference type="InterPro" id="IPR036907">
    <property type="entry name" value="5'-Nucleotdase_C_sf"/>
</dbReference>
<feature type="domain" description="LysM" evidence="3">
    <location>
        <begin position="605"/>
        <end position="649"/>
    </location>
</feature>
<keyword evidence="1 2" id="KW-0732">Signal</keyword>
<proteinExistence type="inferred from homology"/>
<evidence type="ECO:0000256" key="1">
    <source>
        <dbReference type="ARBA" id="ARBA00022729"/>
    </source>
</evidence>
<dbReference type="SUPFAM" id="SSF56300">
    <property type="entry name" value="Metallo-dependent phosphatases"/>
    <property type="match status" value="1"/>
</dbReference>
<protein>
    <submittedName>
        <fullName evidence="4">2',3'-cyclic-nucleotide 2'-phosphodiesterase</fullName>
    </submittedName>
</protein>
<dbReference type="SMART" id="SM00257">
    <property type="entry name" value="LysM"/>
    <property type="match status" value="1"/>
</dbReference>
<dbReference type="PROSITE" id="PS51782">
    <property type="entry name" value="LYSM"/>
    <property type="match status" value="1"/>
</dbReference>
<dbReference type="Gene3D" id="3.10.350.10">
    <property type="entry name" value="LysM domain"/>
    <property type="match status" value="1"/>
</dbReference>
<dbReference type="RefSeq" id="WP_307903691.1">
    <property type="nucleotide sequence ID" value="NZ_AP027059.1"/>
</dbReference>
<dbReference type="InterPro" id="IPR029052">
    <property type="entry name" value="Metallo-depent_PP-like"/>
</dbReference>
<dbReference type="PANTHER" id="PTHR11575:SF6">
    <property type="entry name" value="2',3'-CYCLIC-NUCLEOTIDE 2'-PHOSPHODIESTERASE_3'-NUCLEOTIDASE"/>
    <property type="match status" value="1"/>
</dbReference>
<dbReference type="KEGG" id="haby:HLVA_14080"/>
<feature type="chain" id="PRO_5043113483" evidence="2">
    <location>
        <begin position="27"/>
        <end position="650"/>
    </location>
</feature>
<keyword evidence="5" id="KW-1185">Reference proteome</keyword>
<dbReference type="GO" id="GO:0046872">
    <property type="term" value="F:metal ion binding"/>
    <property type="evidence" value="ECO:0007669"/>
    <property type="project" value="InterPro"/>
</dbReference>
<dbReference type="GO" id="GO:0016788">
    <property type="term" value="F:hydrolase activity, acting on ester bonds"/>
    <property type="evidence" value="ECO:0007669"/>
    <property type="project" value="InterPro"/>
</dbReference>
<dbReference type="GO" id="GO:0009166">
    <property type="term" value="P:nucleotide catabolic process"/>
    <property type="evidence" value="ECO:0007669"/>
    <property type="project" value="InterPro"/>
</dbReference>
<dbReference type="SUPFAM" id="SSF54106">
    <property type="entry name" value="LysM domain"/>
    <property type="match status" value="1"/>
</dbReference>
<dbReference type="InterPro" id="IPR008334">
    <property type="entry name" value="5'-Nucleotdase_C"/>
</dbReference>
<dbReference type="PANTHER" id="PTHR11575">
    <property type="entry name" value="5'-NUCLEOTIDASE-RELATED"/>
    <property type="match status" value="1"/>
</dbReference>
<sequence>MEKGKMFSKVRAAVVLMFLLSLAAFGADKSITVLQTSDLHGRIYAYDYAIDAPDKDAGLAKIMTILKKERAMDPDSILIDNGDTVQDNSAELFNDLPVHPMIQSLNEMKYDIWVLGNHEFNFDLNFLKRNIKGFNGTVLAGNIYNTDNGERFVKAYKILNVKGVRVAIVGMITPNVTRWEASSPEHFEGLKFTKLINETGKVLDELKGKYDVLIGSYHLGRKGEYGGAGLYDIADEFPQFNVLFGGHEHAKYVEKRNGVQLIEPGKYGAALAKAVITVSGDNNNYKVASVKLENLGTKKVKENKEILNKFEFVNKKSREDANKVVGKITEDFIKGVDYITKADKVTTMPTAQVEDTAIIDLINDVQMFYSKADVSSAALFNFGSNLKKGEFKKKDVAYIYKYPNTLIGVRITGKNLKKYMEWSASYYNTYHYGDLTVSFNPNVRGYNYDMFSGVNYDINLSKEAGNRIENLKFNGKPIDDNKVYKLAVNNYRFGTLLGLKLVTPADKYYDSYATMQDAGRIRALIVKYVQEQDNGVVSPKVDNNWKITGVILNHPLRDKVFDMVKKGDIQIPRSSDGRTSNIKSLNIRDLMNKGVVELFDIKGIVGYKVKSGDTLGKIVGYKDVQWKGAAQLNGLKDPNKLNVGQIIYIY</sequence>
<evidence type="ECO:0000313" key="5">
    <source>
        <dbReference type="Proteomes" id="UP001321582"/>
    </source>
</evidence>
<keyword evidence="2" id="KW-0378">Hydrolase</keyword>
<dbReference type="Pfam" id="PF01476">
    <property type="entry name" value="LysM"/>
    <property type="match status" value="1"/>
</dbReference>
<dbReference type="AlphaFoldDB" id="A0AAU9D4F2"/>
<accession>A0AAU9D4F2</accession>
<comment type="similarity">
    <text evidence="2">Belongs to the 5'-nucleotidase family.</text>
</comment>
<dbReference type="Proteomes" id="UP001321582">
    <property type="component" value="Chromosome"/>
</dbReference>
<dbReference type="Pfam" id="PF00149">
    <property type="entry name" value="Metallophos"/>
    <property type="match status" value="1"/>
</dbReference>
<reference evidence="4 5" key="1">
    <citation type="submission" date="2022-11" db="EMBL/GenBank/DDBJ databases">
        <title>Haliovirga abyssi gen. nov., sp. nov., a mesophilic fermentative bacterium isolated from the Iheya North hydrothermal field and the proposal of Haliovirgaceae fam. nov.</title>
        <authorList>
            <person name="Miyazaki U."/>
            <person name="Tame A."/>
            <person name="Miyazaki J."/>
            <person name="Takai K."/>
            <person name="Sawayama S."/>
            <person name="Kitajima M."/>
            <person name="Okamoto A."/>
            <person name="Nakagawa S."/>
        </authorList>
    </citation>
    <scope>NUCLEOTIDE SEQUENCE [LARGE SCALE GENOMIC DNA]</scope>
    <source>
        <strain evidence="4 5">IC12</strain>
    </source>
</reference>